<evidence type="ECO:0000313" key="3">
    <source>
        <dbReference type="EMBL" id="JAI16074.1"/>
    </source>
</evidence>
<dbReference type="EMBL" id="GDAI01001529">
    <property type="protein sequence ID" value="JAI16074.1"/>
    <property type="molecule type" value="mRNA"/>
</dbReference>
<dbReference type="AlphaFoldDB" id="A0A0K8TNX6"/>
<dbReference type="PANTHER" id="PTHR16768:SF5">
    <property type="entry name" value="FI14214P"/>
    <property type="match status" value="1"/>
</dbReference>
<evidence type="ECO:0000256" key="1">
    <source>
        <dbReference type="ARBA" id="ARBA00023054"/>
    </source>
</evidence>
<reference evidence="3" key="1">
    <citation type="journal article" date="2015" name="Insect Biochem. Mol. Biol.">
        <title>An insight into the sialome of the horse fly, Tabanus bromius.</title>
        <authorList>
            <person name="Ribeiro J.M."/>
            <person name="Kazimirova M."/>
            <person name="Takac P."/>
            <person name="Andersen J.F."/>
            <person name="Francischetti I.M."/>
        </authorList>
    </citation>
    <scope>NUCLEOTIDE SEQUENCE</scope>
</reference>
<organism evidence="3">
    <name type="scientific">Tabanus bromius</name>
    <name type="common">Band-eyed brown horse fly</name>
    <dbReference type="NCBI Taxonomy" id="304241"/>
    <lineage>
        <taxon>Eukaryota</taxon>
        <taxon>Metazoa</taxon>
        <taxon>Ecdysozoa</taxon>
        <taxon>Arthropoda</taxon>
        <taxon>Hexapoda</taxon>
        <taxon>Insecta</taxon>
        <taxon>Pterygota</taxon>
        <taxon>Neoptera</taxon>
        <taxon>Endopterygota</taxon>
        <taxon>Diptera</taxon>
        <taxon>Brachycera</taxon>
        <taxon>Tabanomorpha</taxon>
        <taxon>Tabanoidea</taxon>
        <taxon>Tabanidae</taxon>
        <taxon>Tabanus</taxon>
    </lineage>
</organism>
<name>A0A0K8TNX6_TABBR</name>
<sequence length="129" mass="15031">MMPPLQPSTAGVVTDSKGLIVPKKILNPCLESSDRQNLHRELMFNQKIGKNVLNQKSELQRALEKQKERQFMQQHANNESGMKNELNRVIMERAQRIEKKNVDHDEIDNQLNPEYLNARARLRTRVDSK</sequence>
<protein>
    <recommendedName>
        <fullName evidence="4">Protein FAM107B</fullName>
    </recommendedName>
</protein>
<evidence type="ECO:0008006" key="4">
    <source>
        <dbReference type="Google" id="ProtNLM"/>
    </source>
</evidence>
<dbReference type="InterPro" id="IPR009533">
    <property type="entry name" value="FAM107"/>
</dbReference>
<feature type="compositionally biased region" description="Polar residues" evidence="2">
    <location>
        <begin position="71"/>
        <end position="81"/>
    </location>
</feature>
<feature type="region of interest" description="Disordered" evidence="2">
    <location>
        <begin position="66"/>
        <end position="85"/>
    </location>
</feature>
<dbReference type="Pfam" id="PF06625">
    <property type="entry name" value="DUF1151"/>
    <property type="match status" value="1"/>
</dbReference>
<evidence type="ECO:0000256" key="2">
    <source>
        <dbReference type="SAM" id="MobiDB-lite"/>
    </source>
</evidence>
<keyword evidence="1" id="KW-0175">Coiled coil</keyword>
<accession>A0A0K8TNX6</accession>
<dbReference type="PANTHER" id="PTHR16768">
    <property type="entry name" value="DOWN REGULATED IN RENAL CARCINOMA 1/TU3A"/>
    <property type="match status" value="1"/>
</dbReference>
<proteinExistence type="evidence at transcript level"/>